<accession>A0A3Q8IBV1</accession>
<dbReference type="Proteomes" id="UP000601710">
    <property type="component" value="Chromosome 21"/>
</dbReference>
<keyword evidence="3" id="KW-1185">Reference proteome</keyword>
<dbReference type="Proteomes" id="UP000274082">
    <property type="component" value="Chromosome 21"/>
</dbReference>
<dbReference type="AlphaFoldDB" id="A0A3Q8IBV1"/>
<dbReference type="VEuPathDB" id="TriTrypDB:LDHU3_21.1010"/>
<name>A0A3Q8IBV1_LEIDO</name>
<dbReference type="EMBL" id="LR812641">
    <property type="protein sequence ID" value="CAC5429823.1"/>
    <property type="molecule type" value="Genomic_DNA"/>
</dbReference>
<evidence type="ECO:0000313" key="2">
    <source>
        <dbReference type="EMBL" id="CAC5429823.1"/>
    </source>
</evidence>
<proteinExistence type="predicted"/>
<sequence>MHGESVLEWCSVVSGPIRELLQPLSGRSHSSKDEALAYVVPRMAGTAIPLRCADVLARYASSAVHAVSKVLTPVQDFSSVGTAQ</sequence>
<organism evidence="1 3">
    <name type="scientific">Leishmania donovani</name>
    <dbReference type="NCBI Taxonomy" id="5661"/>
    <lineage>
        <taxon>Eukaryota</taxon>
        <taxon>Discoba</taxon>
        <taxon>Euglenozoa</taxon>
        <taxon>Kinetoplastea</taxon>
        <taxon>Metakinetoplastina</taxon>
        <taxon>Trypanosomatida</taxon>
        <taxon>Trypanosomatidae</taxon>
        <taxon>Leishmaniinae</taxon>
        <taxon>Leishmania</taxon>
    </lineage>
</organism>
<reference evidence="1 3" key="1">
    <citation type="journal article" date="2018" name="Sci. Rep.">
        <title>A complete Leishmania donovani reference genome identifies novel genetic variations associated with virulence.</title>
        <authorList>
            <person name="Lypaczewski P."/>
            <person name="Hoshizaki J."/>
            <person name="Zhang W.-W."/>
            <person name="McCall L.-I."/>
            <person name="Torcivia-Rodriguez J."/>
            <person name="Simonyan V."/>
            <person name="Kaur A."/>
            <person name="Dewar K."/>
            <person name="Matlashewski G."/>
        </authorList>
    </citation>
    <scope>NUCLEOTIDE SEQUENCE [LARGE SCALE GENOMIC DNA]</scope>
    <source>
        <strain evidence="1 3">LdCL</strain>
    </source>
</reference>
<evidence type="ECO:0000313" key="3">
    <source>
        <dbReference type="Proteomes" id="UP000274082"/>
    </source>
</evidence>
<dbReference type="VEuPathDB" id="TriTrypDB:LdCL_210013900"/>
<protein>
    <submittedName>
        <fullName evidence="2">Hypothetical_protein</fullName>
    </submittedName>
</protein>
<dbReference type="EMBL" id="CP029520">
    <property type="protein sequence ID" value="AYU78550.1"/>
    <property type="molecule type" value="Genomic_DNA"/>
</dbReference>
<gene>
    <name evidence="1" type="ORF">LdCL_210013900</name>
    <name evidence="2" type="ORF">LDHU3_21.1010</name>
</gene>
<reference evidence="2" key="2">
    <citation type="submission" date="2020-06" db="EMBL/GenBank/DDBJ databases">
        <authorList>
            <person name="Camacho E."/>
            <person name="Gonzalez-de la Fuente S."/>
            <person name="Rastrojo A."/>
            <person name="Peiro-Pastor R."/>
            <person name="Solana JC."/>
            <person name="Tabera L."/>
            <person name="Gamarro F."/>
            <person name="Carrasco-Ramiro F."/>
            <person name="Requena JM."/>
            <person name="Aguado B."/>
        </authorList>
    </citation>
    <scope>NUCLEOTIDE SEQUENCE</scope>
</reference>
<evidence type="ECO:0000313" key="1">
    <source>
        <dbReference type="EMBL" id="AYU78550.1"/>
    </source>
</evidence>